<reference evidence="1 2" key="1">
    <citation type="journal article" date="2020" name="Mol. Biol. Evol.">
        <title>Interspecific Gene Flow and the Evolution of Specialization in Black and White Rhinoceros.</title>
        <authorList>
            <person name="Moodley Y."/>
            <person name="Westbury M.V."/>
            <person name="Russo I.M."/>
            <person name="Gopalakrishnan S."/>
            <person name="Rakotoarivelo A."/>
            <person name="Olsen R.A."/>
            <person name="Prost S."/>
            <person name="Tunstall T."/>
            <person name="Ryder O.A."/>
            <person name="Dalen L."/>
            <person name="Bruford M.W."/>
        </authorList>
    </citation>
    <scope>NUCLEOTIDE SEQUENCE [LARGE SCALE GENOMIC DNA]</scope>
    <source>
        <strain evidence="1">SBR-YM</strain>
        <tissue evidence="1">Skin</tissue>
    </source>
</reference>
<accession>A0A7J7FGR5</accession>
<evidence type="ECO:0000313" key="1">
    <source>
        <dbReference type="EMBL" id="KAF5926866.1"/>
    </source>
</evidence>
<protein>
    <submittedName>
        <fullName evidence="1">Uncharacterized protein</fullName>
    </submittedName>
</protein>
<gene>
    <name evidence="1" type="ORF">HPG69_001497</name>
</gene>
<comment type="caution">
    <text evidence="1">The sequence shown here is derived from an EMBL/GenBank/DDBJ whole genome shotgun (WGS) entry which is preliminary data.</text>
</comment>
<proteinExistence type="predicted"/>
<name>A0A7J7FGR5_DICBM</name>
<dbReference type="AlphaFoldDB" id="A0A7J7FGR5"/>
<evidence type="ECO:0000313" key="2">
    <source>
        <dbReference type="Proteomes" id="UP000551758"/>
    </source>
</evidence>
<dbReference type="EMBL" id="JACDTQ010000745">
    <property type="protein sequence ID" value="KAF5926866.1"/>
    <property type="molecule type" value="Genomic_DNA"/>
</dbReference>
<keyword evidence="2" id="KW-1185">Reference proteome</keyword>
<organism evidence="1 2">
    <name type="scientific">Diceros bicornis minor</name>
    <name type="common">South-central black rhinoceros</name>
    <dbReference type="NCBI Taxonomy" id="77932"/>
    <lineage>
        <taxon>Eukaryota</taxon>
        <taxon>Metazoa</taxon>
        <taxon>Chordata</taxon>
        <taxon>Craniata</taxon>
        <taxon>Vertebrata</taxon>
        <taxon>Euteleostomi</taxon>
        <taxon>Mammalia</taxon>
        <taxon>Eutheria</taxon>
        <taxon>Laurasiatheria</taxon>
        <taxon>Perissodactyla</taxon>
        <taxon>Rhinocerotidae</taxon>
        <taxon>Diceros</taxon>
    </lineage>
</organism>
<dbReference type="Proteomes" id="UP000551758">
    <property type="component" value="Unassembled WGS sequence"/>
</dbReference>
<sequence>MHNINENFEDEENKKKSVKRKEKKITRYPYCGRIIPQKPCRCFYNSSAVKIKTYEIKFKFMKSLGVFGEKPWHKWKVTFTANLNTYMHTYPLHAGSIPKVTLPECSPTRLSLKVLLLLQGCNVFMLLRNLCCEPSTVKGYQCFTEEKTKGKKVSSLAGGKRKEDEFYSFSPLLRIVSEQECLLIIKRKLAVVLTVRDKDKRMNYRPCSQIACKPAGEEKSCTWNTSIHKCGVFFIFNNTPDMKDVAQGGDSVPLTTSVLTQKMVNEYCGSNCPMMERNLQDLLYVLNEFKYGKGGEYFRLQEVKSKTKRMKSHRVVTTVCCSETEDDASVDLPLNSPSSPGWGKSKTWETLIKERM</sequence>